<name>A0A7W3T554_9ACTN</name>
<dbReference type="EMBL" id="VKHS01000390">
    <property type="protein sequence ID" value="MBB0230956.1"/>
    <property type="molecule type" value="Genomic_DNA"/>
</dbReference>
<reference evidence="2" key="1">
    <citation type="submission" date="2019-10" db="EMBL/GenBank/DDBJ databases">
        <title>Streptomyces sp. nov., a novel actinobacterium isolated from alkaline environment.</title>
        <authorList>
            <person name="Golinska P."/>
        </authorList>
    </citation>
    <scope>NUCLEOTIDE SEQUENCE [LARGE SCALE GENOMIC DNA]</scope>
    <source>
        <strain evidence="2">DSM 42108</strain>
    </source>
</reference>
<dbReference type="RefSeq" id="WP_182664867.1">
    <property type="nucleotide sequence ID" value="NZ_VKHS01000390.1"/>
</dbReference>
<organism evidence="1 2">
    <name type="scientific">Streptomyces calidiresistens</name>
    <dbReference type="NCBI Taxonomy" id="1485586"/>
    <lineage>
        <taxon>Bacteria</taxon>
        <taxon>Bacillati</taxon>
        <taxon>Actinomycetota</taxon>
        <taxon>Actinomycetes</taxon>
        <taxon>Kitasatosporales</taxon>
        <taxon>Streptomycetaceae</taxon>
        <taxon>Streptomyces</taxon>
    </lineage>
</organism>
<dbReference type="Proteomes" id="UP000530234">
    <property type="component" value="Unassembled WGS sequence"/>
</dbReference>
<proteinExistence type="predicted"/>
<comment type="caution">
    <text evidence="1">The sequence shown here is derived from an EMBL/GenBank/DDBJ whole genome shotgun (WGS) entry which is preliminary data.</text>
</comment>
<evidence type="ECO:0000313" key="1">
    <source>
        <dbReference type="EMBL" id="MBB0230956.1"/>
    </source>
</evidence>
<dbReference type="AlphaFoldDB" id="A0A7W3T554"/>
<accession>A0A7W3T554</accession>
<keyword evidence="2" id="KW-1185">Reference proteome</keyword>
<gene>
    <name evidence="1" type="ORF">FOE67_15890</name>
</gene>
<protein>
    <submittedName>
        <fullName evidence="1">Uncharacterized protein</fullName>
    </submittedName>
</protein>
<evidence type="ECO:0000313" key="2">
    <source>
        <dbReference type="Proteomes" id="UP000530234"/>
    </source>
</evidence>
<sequence length="103" mass="10877">MSMSFHAALIRSTGPLHLYRVLHDGGDRTAHLVLDTAGGEVFPADADGVRRGTLVLSLADGNRSGEPAEGDGPLGDFLPSAAHIARAWINDGTPPEKVIRYFG</sequence>